<dbReference type="AlphaFoldDB" id="A0A841R8N7"/>
<dbReference type="PANTHER" id="PTHR33393:SF12">
    <property type="entry name" value="CAPSULE BIOSYNTHESIS PROTEIN CAPA"/>
    <property type="match status" value="1"/>
</dbReference>
<comment type="similarity">
    <text evidence="1">Belongs to the CapA family.</text>
</comment>
<accession>A0A841R8N7</accession>
<dbReference type="Proteomes" id="UP000587760">
    <property type="component" value="Unassembled WGS sequence"/>
</dbReference>
<dbReference type="RefSeq" id="WP_184745197.1">
    <property type="nucleotide sequence ID" value="NZ_JACHGJ010000002.1"/>
</dbReference>
<comment type="caution">
    <text evidence="3">The sequence shown here is derived from an EMBL/GenBank/DDBJ whole genome shotgun (WGS) entry which is preliminary data.</text>
</comment>
<evidence type="ECO:0000259" key="2">
    <source>
        <dbReference type="SMART" id="SM00854"/>
    </source>
</evidence>
<dbReference type="CDD" id="cd07381">
    <property type="entry name" value="MPP_CapA"/>
    <property type="match status" value="1"/>
</dbReference>
<dbReference type="SMART" id="SM00854">
    <property type="entry name" value="PGA_cap"/>
    <property type="match status" value="1"/>
</dbReference>
<dbReference type="Pfam" id="PF09587">
    <property type="entry name" value="PGA_cap"/>
    <property type="match status" value="1"/>
</dbReference>
<evidence type="ECO:0000313" key="3">
    <source>
        <dbReference type="EMBL" id="MBB6479721.1"/>
    </source>
</evidence>
<dbReference type="InterPro" id="IPR029052">
    <property type="entry name" value="Metallo-depent_PP-like"/>
</dbReference>
<dbReference type="InterPro" id="IPR052169">
    <property type="entry name" value="CW_Biosynth-Accessory"/>
</dbReference>
<dbReference type="InterPro" id="IPR019079">
    <property type="entry name" value="Capsule_synth_CapA"/>
</dbReference>
<dbReference type="SUPFAM" id="SSF56300">
    <property type="entry name" value="Metallo-dependent phosphatases"/>
    <property type="match status" value="1"/>
</dbReference>
<evidence type="ECO:0000313" key="4">
    <source>
        <dbReference type="Proteomes" id="UP000587760"/>
    </source>
</evidence>
<evidence type="ECO:0000256" key="1">
    <source>
        <dbReference type="ARBA" id="ARBA00005662"/>
    </source>
</evidence>
<dbReference type="EMBL" id="JACHGJ010000002">
    <property type="protein sequence ID" value="MBB6479721.1"/>
    <property type="molecule type" value="Genomic_DNA"/>
</dbReference>
<sequence>MKYLIISLSIIILLILNARKRPKPTESDLSHKFFPWMQLYYASKYFSPVKKAARHSRLEEYFRNMKPPVNREPLVQSDEVKLHAAGDLMIRTEISRGNPEFLWSEIGETLFDSDLTFANMEFVVNDSNPIDKTIRFSMTEQQAEVMLGDRRFGHFDILSLANNHINDSLYSGVKSTMTYLDSKGILHTGANSSPEDVDNFPIVERKGIKTAFLGYTFSTNGIPLEKDCQHATNLIRFNALKESEYDPSLIFRHIELAKQRGADIIVASLHWGLEFEYYPPERIVRRGHELLEKGIDIIVGHHPHILNPSEWYRTSDGRDTLCFYSLNGLTSQTLPISAQNTGEIAEIILEKGINSKGESITRIKDASLIPTYFIRKKRGMRSRHRIVPLFKIIEKLNNGDSIEYLNPWNRIQLRYAHREYVKYFLQEAFHRK</sequence>
<dbReference type="Gene3D" id="3.60.21.10">
    <property type="match status" value="1"/>
</dbReference>
<reference evidence="3 4" key="1">
    <citation type="submission" date="2020-08" db="EMBL/GenBank/DDBJ databases">
        <title>Genomic Encyclopedia of Type Strains, Phase IV (KMG-IV): sequencing the most valuable type-strain genomes for metagenomic binning, comparative biology and taxonomic classification.</title>
        <authorList>
            <person name="Goeker M."/>
        </authorList>
    </citation>
    <scope>NUCLEOTIDE SEQUENCE [LARGE SCALE GENOMIC DNA]</scope>
    <source>
        <strain evidence="3 4">DSM 2461</strain>
    </source>
</reference>
<name>A0A841R8N7_9SPIO</name>
<gene>
    <name evidence="3" type="ORF">HNR50_001379</name>
</gene>
<feature type="domain" description="Capsule synthesis protein CapA" evidence="2">
    <location>
        <begin position="81"/>
        <end position="332"/>
    </location>
</feature>
<keyword evidence="4" id="KW-1185">Reference proteome</keyword>
<proteinExistence type="inferred from homology"/>
<organism evidence="3 4">
    <name type="scientific">Spirochaeta isovalerica</name>
    <dbReference type="NCBI Taxonomy" id="150"/>
    <lineage>
        <taxon>Bacteria</taxon>
        <taxon>Pseudomonadati</taxon>
        <taxon>Spirochaetota</taxon>
        <taxon>Spirochaetia</taxon>
        <taxon>Spirochaetales</taxon>
        <taxon>Spirochaetaceae</taxon>
        <taxon>Spirochaeta</taxon>
    </lineage>
</organism>
<protein>
    <submittedName>
        <fullName evidence="3">Poly-gamma-glutamate synthesis protein (Capsule biosynthesis protein)</fullName>
    </submittedName>
</protein>
<dbReference type="PANTHER" id="PTHR33393">
    <property type="entry name" value="POLYGLUTAMINE SYNTHESIS ACCESSORY PROTEIN RV0574C-RELATED"/>
    <property type="match status" value="1"/>
</dbReference>